<dbReference type="STRING" id="687842.ASU31_11080"/>
<dbReference type="AlphaFoldDB" id="A0A0T5VQA0"/>
<feature type="transmembrane region" description="Helical" evidence="1">
    <location>
        <begin position="68"/>
        <end position="86"/>
    </location>
</feature>
<keyword evidence="1" id="KW-0472">Membrane</keyword>
<keyword evidence="1" id="KW-1133">Transmembrane helix</keyword>
<feature type="transmembrane region" description="Helical" evidence="1">
    <location>
        <begin position="6"/>
        <end position="25"/>
    </location>
</feature>
<keyword evidence="3" id="KW-1185">Reference proteome</keyword>
<dbReference type="Proteomes" id="UP000051950">
    <property type="component" value="Unassembled WGS sequence"/>
</dbReference>
<feature type="transmembrane region" description="Helical" evidence="1">
    <location>
        <begin position="37"/>
        <end position="62"/>
    </location>
</feature>
<proteinExistence type="predicted"/>
<evidence type="ECO:0000256" key="1">
    <source>
        <dbReference type="SAM" id="Phobius"/>
    </source>
</evidence>
<name>A0A0T5VQA0_9SPHI</name>
<comment type="caution">
    <text evidence="2">The sequence shown here is derived from an EMBL/GenBank/DDBJ whole genome shotgun (WGS) entry which is preliminary data.</text>
</comment>
<evidence type="ECO:0000313" key="3">
    <source>
        <dbReference type="Proteomes" id="UP000051950"/>
    </source>
</evidence>
<sequence length="90" mass="10363">MNFRITPLNIVQAITVAAMIYLIFAQNKVGRSEEISIGFYFLILVCLMFVTIITDILFRITLKNTKRIWIIESIFIVIAIILMVILQKVA</sequence>
<accession>A0A0T5VQA0</accession>
<gene>
    <name evidence="2" type="ORF">ASU31_11080</name>
</gene>
<keyword evidence="1" id="KW-0812">Transmembrane</keyword>
<reference evidence="2 3" key="1">
    <citation type="submission" date="2015-11" db="EMBL/GenBank/DDBJ databases">
        <title>Sequence of Pedobacter ginsenosidimutans.</title>
        <authorList>
            <person name="Carson E."/>
            <person name="Keyser V."/>
            <person name="Newman J."/>
            <person name="Miller J."/>
        </authorList>
    </citation>
    <scope>NUCLEOTIDE SEQUENCE [LARGE SCALE GENOMIC DNA]</scope>
    <source>
        <strain evidence="2 3">KACC 14530</strain>
    </source>
</reference>
<dbReference type="EMBL" id="LMZQ01000006">
    <property type="protein sequence ID" value="KRT16038.1"/>
    <property type="molecule type" value="Genomic_DNA"/>
</dbReference>
<evidence type="ECO:0000313" key="2">
    <source>
        <dbReference type="EMBL" id="KRT16038.1"/>
    </source>
</evidence>
<organism evidence="2 3">
    <name type="scientific">Pedobacter ginsenosidimutans</name>
    <dbReference type="NCBI Taxonomy" id="687842"/>
    <lineage>
        <taxon>Bacteria</taxon>
        <taxon>Pseudomonadati</taxon>
        <taxon>Bacteroidota</taxon>
        <taxon>Sphingobacteriia</taxon>
        <taxon>Sphingobacteriales</taxon>
        <taxon>Sphingobacteriaceae</taxon>
        <taxon>Pedobacter</taxon>
    </lineage>
</organism>
<protein>
    <submittedName>
        <fullName evidence="2">Uncharacterized protein</fullName>
    </submittedName>
</protein>